<sequence>MEPPAYKDGADPAALEKKIASGDEANVSGDELRDDLVSVQSGEDILGRQDMDPVMNMKMHLVNNAIDEIGWTPYHLKLFFLNGFGYCVDSMILLFQSVIAGPAYKEFGSHGYKNALTIAVYCGMLSGAIFWGFSADVIGRKYAFNISLFICSVACIVAGAMPSWPSLAFFIALLGFGGGGNLVMDTTVFLEYLPGNKQWLVTFMAAWWGFGQAITGFIAWGFLVPGKWNCLDDGPCHKNDNWGWRYSMFTGGALVFVMSIARIFVIRLKETPKYLLASGEDAKLIENFQELAKKYNRPCSLTLQRLEACGTIRSTRGGSKFSPAETIVHLRGLFATKHIGLSTLLIWLSWMLIGLAYPLFYVFLPTYLKNRGGEFQRTVFENWRNYALTNVCGIPGPIIAGLMCNTRILGRKYTMAIGSLLTMAFFFAYTAVKTSVQDLAFSCIIACVLNIYYGTLYAYTPEVLPTAHRGTGNGVAVAVNRVMGIISAVVGTVADTSTSAPLYVCAGIFIVTAIIAVIFPFEPYGRRSSYDWQSPDTPTKSAKDEGKKGNSTKPDELEELGPMARRLQEATEEALFTGGRAGQQAVKAAGFSEELKEKLLSNIADAKFKNEFAGALAEADLSSKRGGHTGGSFGAHEPWAGEERTEDAVLRMLGDAKKPLRPELRGGYRAGSIDTRLKRAPVVSPGRKVAAARDRAAMYTGMGMKETNGLSDKEKEELKQEFRDRFRPEGRTGPISISAIESMANERIANAMARGQFKNIRRGAGVQTESLSNNPYVDTTEYLMNRLIQRQDIVPPWIEKQQELVRDANTFRARLRSDWKRHAARMISSKGGSLFEQIRRAELYAAAEQVHNPRQNGEDRIAVSSTVTDDPVTAKQLEQVKELEELATKALEREIDAAGRSSIPETGLPRPFRDHDWEKAEEKYMVLAIERLNGLTRSYNLMAPDLAKKPYFSLARELAVCYATVAPLLAKEIKDRATRAPPSRLVGRRESVNGEVVRDQIVGNEDAKIHVEGKEKAFGLKEWWRDVWKR</sequence>
<accession>A0ACC1NIJ1</accession>
<gene>
    <name evidence="1" type="ORF">NQ176_g3970</name>
</gene>
<organism evidence="1 2">
    <name type="scientific">Zarea fungicola</name>
    <dbReference type="NCBI Taxonomy" id="93591"/>
    <lineage>
        <taxon>Eukaryota</taxon>
        <taxon>Fungi</taxon>
        <taxon>Dikarya</taxon>
        <taxon>Ascomycota</taxon>
        <taxon>Pezizomycotina</taxon>
        <taxon>Sordariomycetes</taxon>
        <taxon>Hypocreomycetidae</taxon>
        <taxon>Hypocreales</taxon>
        <taxon>Cordycipitaceae</taxon>
        <taxon>Zarea</taxon>
    </lineage>
</organism>
<name>A0ACC1NIJ1_9HYPO</name>
<reference evidence="1" key="1">
    <citation type="submission" date="2022-08" db="EMBL/GenBank/DDBJ databases">
        <title>Genome Sequence of Lecanicillium fungicola.</title>
        <authorList>
            <person name="Buettner E."/>
        </authorList>
    </citation>
    <scope>NUCLEOTIDE SEQUENCE</scope>
    <source>
        <strain evidence="1">Babe33</strain>
    </source>
</reference>
<dbReference type="Proteomes" id="UP001143910">
    <property type="component" value="Unassembled WGS sequence"/>
</dbReference>
<evidence type="ECO:0000313" key="1">
    <source>
        <dbReference type="EMBL" id="KAJ2978168.1"/>
    </source>
</evidence>
<comment type="caution">
    <text evidence="1">The sequence shown here is derived from an EMBL/GenBank/DDBJ whole genome shotgun (WGS) entry which is preliminary data.</text>
</comment>
<evidence type="ECO:0000313" key="2">
    <source>
        <dbReference type="Proteomes" id="UP001143910"/>
    </source>
</evidence>
<proteinExistence type="predicted"/>
<dbReference type="EMBL" id="JANJQO010000401">
    <property type="protein sequence ID" value="KAJ2978168.1"/>
    <property type="molecule type" value="Genomic_DNA"/>
</dbReference>
<keyword evidence="2" id="KW-1185">Reference proteome</keyword>
<protein>
    <submittedName>
        <fullName evidence="1">Uncharacterized protein</fullName>
    </submittedName>
</protein>